<dbReference type="AlphaFoldDB" id="A0A137P487"/>
<dbReference type="GO" id="GO:0070156">
    <property type="term" value="P:mitochondrial phenylalanyl-tRNA aminoacylation"/>
    <property type="evidence" value="ECO:0007669"/>
    <property type="project" value="EnsemblFungi"/>
</dbReference>
<dbReference type="InterPro" id="IPR006195">
    <property type="entry name" value="aa-tRNA-synth_II"/>
</dbReference>
<dbReference type="InterPro" id="IPR002319">
    <property type="entry name" value="Phenylalanyl-tRNA_Synthase"/>
</dbReference>
<keyword evidence="10 15" id="KW-0030">Aminoacyl-tRNA synthetase</keyword>
<dbReference type="Gene3D" id="3.30.70.380">
    <property type="entry name" value="Ferrodoxin-fold anticodon-binding domain"/>
    <property type="match status" value="1"/>
</dbReference>
<evidence type="ECO:0000256" key="6">
    <source>
        <dbReference type="ARBA" id="ARBA00022840"/>
    </source>
</evidence>
<sequence>MIRVGSNTIKLVLNRNINLLKVNQYRQFTNNVQLLKKFEPITYNGVTYPADNYTNVTPSILSRLDFKLHNQKGHPIQQLKERIEALMPGFKGYSDFPAIVGVEDNFDHLLFPADHPGRNPSDSFYLNKSTMLRTHTSANEKQVLENMSENKFLITADVYRRDEIDSSHYPAFHQMEANLSKNNPIQDGHDPEQVQLLSNHLKMSLNNMLQGLFYQEKDLKIRWIEAYFPFTSPSWEVEVWYQEKWLEVLGCGILQQPILNSSNRPDEMEWAFGLGLERLAMVMHSIPDIRLFWSQDPRFLTQFENAKPTDPIIKFQQFSKHPPCTKDLSFWISKPFEENTLCDIVREVAGDLVETVSKIDHFVHPKTKKESMCYRIIYRSMDRTVTNEEINQLQEKLRLKVKEELEVELR</sequence>
<feature type="domain" description="FDX-ACB" evidence="14">
    <location>
        <begin position="319"/>
        <end position="410"/>
    </location>
</feature>
<evidence type="ECO:0000256" key="1">
    <source>
        <dbReference type="ARBA" id="ARBA00004305"/>
    </source>
</evidence>
<dbReference type="GO" id="GO:0005524">
    <property type="term" value="F:ATP binding"/>
    <property type="evidence" value="ECO:0007669"/>
    <property type="project" value="UniProtKB-KW"/>
</dbReference>
<dbReference type="EC" id="6.1.1.20" evidence="3"/>
<keyword evidence="16" id="KW-1185">Reference proteome</keyword>
<dbReference type="EMBL" id="KQ964522">
    <property type="protein sequence ID" value="KXN69816.1"/>
    <property type="molecule type" value="Genomic_DNA"/>
</dbReference>
<keyword evidence="8" id="KW-0809">Transit peptide</keyword>
<dbReference type="OrthoDB" id="4457at2759"/>
<dbReference type="GO" id="GO:0004826">
    <property type="term" value="F:phenylalanine-tRNA ligase activity"/>
    <property type="evidence" value="ECO:0007669"/>
    <property type="project" value="UniProtKB-EC"/>
</dbReference>
<dbReference type="Pfam" id="PF03147">
    <property type="entry name" value="FDX-ACB"/>
    <property type="match status" value="1"/>
</dbReference>
<dbReference type="Gene3D" id="3.30.930.10">
    <property type="entry name" value="Bira Bifunctional Protein, Domain 2"/>
    <property type="match status" value="2"/>
</dbReference>
<dbReference type="PROSITE" id="PS50862">
    <property type="entry name" value="AA_TRNA_LIGASE_II"/>
    <property type="match status" value="1"/>
</dbReference>
<dbReference type="OMA" id="PISHYPQ"/>
<dbReference type="FunFam" id="3.30.70.380:FF:000002">
    <property type="entry name" value="phenylalanine--tRNA ligase, mitochondrial"/>
    <property type="match status" value="1"/>
</dbReference>
<keyword evidence="9" id="KW-0496">Mitochondrion</keyword>
<proteinExistence type="inferred from homology"/>
<name>A0A137P487_CONC2</name>
<keyword evidence="4" id="KW-0436">Ligase</keyword>
<dbReference type="SMART" id="SM00896">
    <property type="entry name" value="FDX-ACB"/>
    <property type="match status" value="1"/>
</dbReference>
<evidence type="ECO:0000256" key="9">
    <source>
        <dbReference type="ARBA" id="ARBA00023128"/>
    </source>
</evidence>
<evidence type="ECO:0000313" key="16">
    <source>
        <dbReference type="Proteomes" id="UP000070444"/>
    </source>
</evidence>
<evidence type="ECO:0000256" key="11">
    <source>
        <dbReference type="ARBA" id="ARBA00031194"/>
    </source>
</evidence>
<dbReference type="STRING" id="796925.A0A137P487"/>
<protein>
    <recommendedName>
        <fullName evidence="3">phenylalanine--tRNA ligase</fullName>
        <ecNumber evidence="3">6.1.1.20</ecNumber>
    </recommendedName>
    <alternativeName>
        <fullName evidence="11">Phenylalanyl-tRNA synthetase</fullName>
    </alternativeName>
</protein>
<dbReference type="GO" id="GO:0000049">
    <property type="term" value="F:tRNA binding"/>
    <property type="evidence" value="ECO:0007669"/>
    <property type="project" value="InterPro"/>
</dbReference>
<evidence type="ECO:0000259" key="14">
    <source>
        <dbReference type="PROSITE" id="PS51447"/>
    </source>
</evidence>
<evidence type="ECO:0000259" key="13">
    <source>
        <dbReference type="PROSITE" id="PS50862"/>
    </source>
</evidence>
<feature type="domain" description="Aminoacyl-transfer RNA synthetases class-II family profile" evidence="13">
    <location>
        <begin position="156"/>
        <end position="308"/>
    </location>
</feature>
<keyword evidence="7" id="KW-0648">Protein biosynthesis</keyword>
<organism evidence="15 16">
    <name type="scientific">Conidiobolus coronatus (strain ATCC 28846 / CBS 209.66 / NRRL 28638)</name>
    <name type="common">Delacroixia coronata</name>
    <dbReference type="NCBI Taxonomy" id="796925"/>
    <lineage>
        <taxon>Eukaryota</taxon>
        <taxon>Fungi</taxon>
        <taxon>Fungi incertae sedis</taxon>
        <taxon>Zoopagomycota</taxon>
        <taxon>Entomophthoromycotina</taxon>
        <taxon>Entomophthoromycetes</taxon>
        <taxon>Entomophthorales</taxon>
        <taxon>Ancylistaceae</taxon>
        <taxon>Conidiobolus</taxon>
    </lineage>
</organism>
<reference evidence="15 16" key="1">
    <citation type="journal article" date="2015" name="Genome Biol. Evol.">
        <title>Phylogenomic analyses indicate that early fungi evolved digesting cell walls of algal ancestors of land plants.</title>
        <authorList>
            <person name="Chang Y."/>
            <person name="Wang S."/>
            <person name="Sekimoto S."/>
            <person name="Aerts A.L."/>
            <person name="Choi C."/>
            <person name="Clum A."/>
            <person name="LaButti K.M."/>
            <person name="Lindquist E.A."/>
            <person name="Yee Ngan C."/>
            <person name="Ohm R.A."/>
            <person name="Salamov A.A."/>
            <person name="Grigoriev I.V."/>
            <person name="Spatafora J.W."/>
            <person name="Berbee M.L."/>
        </authorList>
    </citation>
    <scope>NUCLEOTIDE SEQUENCE [LARGE SCALE GENOMIC DNA]</scope>
    <source>
        <strain evidence="15 16">NRRL 28638</strain>
    </source>
</reference>
<evidence type="ECO:0000256" key="7">
    <source>
        <dbReference type="ARBA" id="ARBA00022917"/>
    </source>
</evidence>
<dbReference type="PROSITE" id="PS51447">
    <property type="entry name" value="FDX_ACB"/>
    <property type="match status" value="1"/>
</dbReference>
<dbReference type="Proteomes" id="UP000070444">
    <property type="component" value="Unassembled WGS sequence"/>
</dbReference>
<evidence type="ECO:0000256" key="4">
    <source>
        <dbReference type="ARBA" id="ARBA00022598"/>
    </source>
</evidence>
<dbReference type="InterPro" id="IPR005121">
    <property type="entry name" value="Fdx_antiC-bd"/>
</dbReference>
<evidence type="ECO:0000256" key="2">
    <source>
        <dbReference type="ARBA" id="ARBA00008226"/>
    </source>
</evidence>
<dbReference type="GO" id="GO:0005759">
    <property type="term" value="C:mitochondrial matrix"/>
    <property type="evidence" value="ECO:0007669"/>
    <property type="project" value="UniProtKB-SubCell"/>
</dbReference>
<accession>A0A137P487</accession>
<keyword evidence="6" id="KW-0067">ATP-binding</keyword>
<dbReference type="NCBIfam" id="TIGR00469">
    <property type="entry name" value="pheS_mito"/>
    <property type="match status" value="1"/>
</dbReference>
<dbReference type="Pfam" id="PF01409">
    <property type="entry name" value="tRNA-synt_2d"/>
    <property type="match status" value="1"/>
</dbReference>
<evidence type="ECO:0000256" key="10">
    <source>
        <dbReference type="ARBA" id="ARBA00023146"/>
    </source>
</evidence>
<dbReference type="InterPro" id="IPR045864">
    <property type="entry name" value="aa-tRNA-synth_II/BPL/LPL"/>
</dbReference>
<dbReference type="InterPro" id="IPR036690">
    <property type="entry name" value="Fdx_antiC-bd_sf"/>
</dbReference>
<comment type="catalytic activity">
    <reaction evidence="12">
        <text>tRNA(Phe) + L-phenylalanine + ATP = L-phenylalanyl-tRNA(Phe) + AMP + diphosphate + H(+)</text>
        <dbReference type="Rhea" id="RHEA:19413"/>
        <dbReference type="Rhea" id="RHEA-COMP:9668"/>
        <dbReference type="Rhea" id="RHEA-COMP:9699"/>
        <dbReference type="ChEBI" id="CHEBI:15378"/>
        <dbReference type="ChEBI" id="CHEBI:30616"/>
        <dbReference type="ChEBI" id="CHEBI:33019"/>
        <dbReference type="ChEBI" id="CHEBI:58095"/>
        <dbReference type="ChEBI" id="CHEBI:78442"/>
        <dbReference type="ChEBI" id="CHEBI:78531"/>
        <dbReference type="ChEBI" id="CHEBI:456215"/>
        <dbReference type="EC" id="6.1.1.20"/>
    </reaction>
</comment>
<dbReference type="InterPro" id="IPR004530">
    <property type="entry name" value="Phe-tRNA-synth_IIc_mito"/>
</dbReference>
<comment type="subcellular location">
    <subcellularLocation>
        <location evidence="1">Mitochondrion matrix</location>
    </subcellularLocation>
</comment>
<dbReference type="SUPFAM" id="SSF55681">
    <property type="entry name" value="Class II aaRS and biotin synthetases"/>
    <property type="match status" value="1"/>
</dbReference>
<dbReference type="PANTHER" id="PTHR11538:SF41">
    <property type="entry name" value="PHENYLALANINE--TRNA LIGASE, MITOCHONDRIAL"/>
    <property type="match status" value="1"/>
</dbReference>
<comment type="similarity">
    <text evidence="2">Belongs to the class-II aminoacyl-tRNA synthetase family.</text>
</comment>
<evidence type="ECO:0000313" key="15">
    <source>
        <dbReference type="EMBL" id="KXN69816.1"/>
    </source>
</evidence>
<keyword evidence="5" id="KW-0547">Nucleotide-binding</keyword>
<evidence type="ECO:0000256" key="8">
    <source>
        <dbReference type="ARBA" id="ARBA00022946"/>
    </source>
</evidence>
<evidence type="ECO:0000256" key="12">
    <source>
        <dbReference type="ARBA" id="ARBA00049255"/>
    </source>
</evidence>
<gene>
    <name evidence="15" type="ORF">CONCODRAFT_79122</name>
</gene>
<dbReference type="PANTHER" id="PTHR11538">
    <property type="entry name" value="PHENYLALANYL-TRNA SYNTHETASE"/>
    <property type="match status" value="1"/>
</dbReference>
<dbReference type="SUPFAM" id="SSF54991">
    <property type="entry name" value="Anticodon-binding domain of PheRS"/>
    <property type="match status" value="1"/>
</dbReference>
<evidence type="ECO:0000256" key="5">
    <source>
        <dbReference type="ARBA" id="ARBA00022741"/>
    </source>
</evidence>
<evidence type="ECO:0000256" key="3">
    <source>
        <dbReference type="ARBA" id="ARBA00012814"/>
    </source>
</evidence>